<dbReference type="PANTHER" id="PTHR43877:SF2">
    <property type="entry name" value="AMINOALKYLPHOSPHONATE N-ACETYLTRANSFERASE-RELATED"/>
    <property type="match status" value="1"/>
</dbReference>
<dbReference type="Pfam" id="PF00583">
    <property type="entry name" value="Acetyltransf_1"/>
    <property type="match status" value="1"/>
</dbReference>
<feature type="domain" description="N-acetyltransferase" evidence="3">
    <location>
        <begin position="64"/>
        <end position="211"/>
    </location>
</feature>
<dbReference type="Proteomes" id="UP000295301">
    <property type="component" value="Unassembled WGS sequence"/>
</dbReference>
<dbReference type="SUPFAM" id="SSF55729">
    <property type="entry name" value="Acyl-CoA N-acyltransferases (Nat)"/>
    <property type="match status" value="1"/>
</dbReference>
<dbReference type="GO" id="GO:0016747">
    <property type="term" value="F:acyltransferase activity, transferring groups other than amino-acyl groups"/>
    <property type="evidence" value="ECO:0007669"/>
    <property type="project" value="InterPro"/>
</dbReference>
<comment type="caution">
    <text evidence="4">The sequence shown here is derived from an EMBL/GenBank/DDBJ whole genome shotgun (WGS) entry which is preliminary data.</text>
</comment>
<dbReference type="PANTHER" id="PTHR43877">
    <property type="entry name" value="AMINOALKYLPHOSPHONATE N-ACETYLTRANSFERASE-RELATED-RELATED"/>
    <property type="match status" value="1"/>
</dbReference>
<sequence>MSQASLKIHGCSGRIFGFGEGSAPFRRPCPAIGSGPKRGPPMSQLTIRSPETDSDHAAVRGLCRDYRALLDARWPDFPQFLQRYYSEQKFEDLLARLPELHKAPEGAIFVADLGGAVVGCGMTHKIADGVCEIKRVFVSDAARGHGAGRKLCEAAMERARADGYGRMVLDTTTRLTEAIALYEKLGFAPIAPFYDPPEDFAENLLFFGRDL</sequence>
<dbReference type="Gene3D" id="3.40.630.30">
    <property type="match status" value="1"/>
</dbReference>
<keyword evidence="1 4" id="KW-0808">Transferase</keyword>
<dbReference type="OrthoDB" id="2436196at2"/>
<gene>
    <name evidence="4" type="ORF">E1832_11455</name>
</gene>
<evidence type="ECO:0000256" key="2">
    <source>
        <dbReference type="ARBA" id="ARBA00023315"/>
    </source>
</evidence>
<dbReference type="AlphaFoldDB" id="A0A4R5V682"/>
<evidence type="ECO:0000313" key="4">
    <source>
        <dbReference type="EMBL" id="TDK47490.1"/>
    </source>
</evidence>
<name>A0A4R5V682_9RHOB</name>
<dbReference type="InterPro" id="IPR000182">
    <property type="entry name" value="GNAT_dom"/>
</dbReference>
<protein>
    <submittedName>
        <fullName evidence="4">GNAT family N-acetyltransferase</fullName>
    </submittedName>
</protein>
<reference evidence="4 5" key="1">
    <citation type="submission" date="2019-03" db="EMBL/GenBank/DDBJ databases">
        <title>Ruegeria lutea sp. nov., a novel strain, isolated from marine sediment, the Masan Bay, South Korea.</title>
        <authorList>
            <person name="Kim J."/>
            <person name="Kim D.-Y."/>
            <person name="Lee S.-S."/>
        </authorList>
    </citation>
    <scope>NUCLEOTIDE SEQUENCE [LARGE SCALE GENOMIC DNA]</scope>
    <source>
        <strain evidence="4 5">318-1</strain>
    </source>
</reference>
<dbReference type="CDD" id="cd04301">
    <property type="entry name" value="NAT_SF"/>
    <property type="match status" value="1"/>
</dbReference>
<evidence type="ECO:0000259" key="3">
    <source>
        <dbReference type="PROSITE" id="PS51186"/>
    </source>
</evidence>
<proteinExistence type="predicted"/>
<evidence type="ECO:0000313" key="5">
    <source>
        <dbReference type="Proteomes" id="UP000295301"/>
    </source>
</evidence>
<evidence type="ECO:0000256" key="1">
    <source>
        <dbReference type="ARBA" id="ARBA00022679"/>
    </source>
</evidence>
<dbReference type="InterPro" id="IPR016181">
    <property type="entry name" value="Acyl_CoA_acyltransferase"/>
</dbReference>
<dbReference type="EMBL" id="SMUV01000065">
    <property type="protein sequence ID" value="TDK47490.1"/>
    <property type="molecule type" value="Genomic_DNA"/>
</dbReference>
<organism evidence="4 5">
    <name type="scientific">Antarcticimicrobium luteum</name>
    <dbReference type="NCBI Taxonomy" id="2547397"/>
    <lineage>
        <taxon>Bacteria</taxon>
        <taxon>Pseudomonadati</taxon>
        <taxon>Pseudomonadota</taxon>
        <taxon>Alphaproteobacteria</taxon>
        <taxon>Rhodobacterales</taxon>
        <taxon>Paracoccaceae</taxon>
        <taxon>Antarcticimicrobium</taxon>
    </lineage>
</organism>
<dbReference type="PROSITE" id="PS51186">
    <property type="entry name" value="GNAT"/>
    <property type="match status" value="1"/>
</dbReference>
<dbReference type="InterPro" id="IPR050832">
    <property type="entry name" value="Bact_Acetyltransf"/>
</dbReference>
<keyword evidence="5" id="KW-1185">Reference proteome</keyword>
<accession>A0A4R5V682</accession>
<keyword evidence="2" id="KW-0012">Acyltransferase</keyword>